<evidence type="ECO:0000256" key="1">
    <source>
        <dbReference type="ARBA" id="ARBA00022729"/>
    </source>
</evidence>
<evidence type="ECO:0000256" key="3">
    <source>
        <dbReference type="SAM" id="MobiDB-lite"/>
    </source>
</evidence>
<organism evidence="5 6">
    <name type="scientific">Panagrellus redivivus</name>
    <name type="common">Microworm</name>
    <dbReference type="NCBI Taxonomy" id="6233"/>
    <lineage>
        <taxon>Eukaryota</taxon>
        <taxon>Metazoa</taxon>
        <taxon>Ecdysozoa</taxon>
        <taxon>Nematoda</taxon>
        <taxon>Chromadorea</taxon>
        <taxon>Rhabditida</taxon>
        <taxon>Tylenchina</taxon>
        <taxon>Panagrolaimomorpha</taxon>
        <taxon>Panagrolaimoidea</taxon>
        <taxon>Panagrolaimidae</taxon>
        <taxon>Panagrellus</taxon>
    </lineage>
</organism>
<dbReference type="InterPro" id="IPR019389">
    <property type="entry name" value="Selenoprotein_T"/>
</dbReference>
<feature type="chain" id="PRO_5029000174" evidence="4">
    <location>
        <begin position="21"/>
        <end position="247"/>
    </location>
</feature>
<name>A0A7E4V1X3_PANRE</name>
<keyword evidence="5" id="KW-1185">Reference proteome</keyword>
<dbReference type="SUPFAM" id="SSF52833">
    <property type="entry name" value="Thioredoxin-like"/>
    <property type="match status" value="1"/>
</dbReference>
<dbReference type="NCBIfam" id="TIGR02174">
    <property type="entry name" value="CXXU_selWTH"/>
    <property type="match status" value="1"/>
</dbReference>
<keyword evidence="1 4" id="KW-0732">Signal</keyword>
<dbReference type="GO" id="GO:0045454">
    <property type="term" value="P:cell redox homeostasis"/>
    <property type="evidence" value="ECO:0007669"/>
    <property type="project" value="TreeGrafter"/>
</dbReference>
<dbReference type="Pfam" id="PF10262">
    <property type="entry name" value="Rdx"/>
    <property type="match status" value="1"/>
</dbReference>
<evidence type="ECO:0000313" key="5">
    <source>
        <dbReference type="Proteomes" id="UP000492821"/>
    </source>
</evidence>
<reference evidence="6" key="2">
    <citation type="submission" date="2020-10" db="UniProtKB">
        <authorList>
            <consortium name="WormBaseParasite"/>
        </authorList>
    </citation>
    <scope>IDENTIFICATION</scope>
</reference>
<dbReference type="AlphaFoldDB" id="A0A7E4V1X3"/>
<dbReference type="PANTHER" id="PTHR13544">
    <property type="entry name" value="SELENOPROTEIN T"/>
    <property type="match status" value="1"/>
</dbReference>
<evidence type="ECO:0000256" key="2">
    <source>
        <dbReference type="ARBA" id="ARBA00023284"/>
    </source>
</evidence>
<sequence>MNRNWAIFFAILAVFSVRDAFINGEQQQKPAAANSGEDFSEFDEEPVHETYTKTANDPSEFDDEVEIRDPTDSAGHGQAFHVPLTAPPVRFSYCVSCGYRQAFEQFSQIITEKFPGIVIEGGNYPPSAVKSIIAQVIGILKIGIIASIIFNRNPFETFGLATPSIYTWMTTNKVSACMMLFMFSNSIESTLMSTGAFEIYVGDELIWSKIESGRVPSPTELIQAIQSQLQLAGTKLAGGSDAFELDD</sequence>
<feature type="region of interest" description="Disordered" evidence="3">
    <location>
        <begin position="28"/>
        <end position="74"/>
    </location>
</feature>
<protein>
    <submittedName>
        <fullName evidence="6">SelT-like protein</fullName>
    </submittedName>
</protein>
<evidence type="ECO:0000313" key="6">
    <source>
        <dbReference type="WBParaSite" id="Pan_g1546.t1"/>
    </source>
</evidence>
<dbReference type="GO" id="GO:0004791">
    <property type="term" value="F:thioredoxin-disulfide reductase (NADPH) activity"/>
    <property type="evidence" value="ECO:0007669"/>
    <property type="project" value="TreeGrafter"/>
</dbReference>
<dbReference type="InterPro" id="IPR011893">
    <property type="entry name" value="Selenoprotein_Rdx-typ"/>
</dbReference>
<dbReference type="InterPro" id="IPR036249">
    <property type="entry name" value="Thioredoxin-like_sf"/>
</dbReference>
<accession>A0A7E4V1X3</accession>
<evidence type="ECO:0000256" key="4">
    <source>
        <dbReference type="SAM" id="SignalP"/>
    </source>
</evidence>
<dbReference type="PANTHER" id="PTHR13544:SF0">
    <property type="entry name" value="THIOREDOXIN REDUCTASE-LIKE SELENOPROTEIN T"/>
    <property type="match status" value="1"/>
</dbReference>
<reference evidence="5" key="1">
    <citation type="journal article" date="2013" name="Genetics">
        <title>The draft genome and transcriptome of Panagrellus redivivus are shaped by the harsh demands of a free-living lifestyle.</title>
        <authorList>
            <person name="Srinivasan J."/>
            <person name="Dillman A.R."/>
            <person name="Macchietto M.G."/>
            <person name="Heikkinen L."/>
            <person name="Lakso M."/>
            <person name="Fracchia K.M."/>
            <person name="Antoshechkin I."/>
            <person name="Mortazavi A."/>
            <person name="Wong G."/>
            <person name="Sternberg P.W."/>
        </authorList>
    </citation>
    <scope>NUCLEOTIDE SEQUENCE [LARGE SCALE GENOMIC DNA]</scope>
    <source>
        <strain evidence="5">MT8872</strain>
    </source>
</reference>
<feature type="signal peptide" evidence="4">
    <location>
        <begin position="1"/>
        <end position="20"/>
    </location>
</feature>
<dbReference type="GO" id="GO:0005789">
    <property type="term" value="C:endoplasmic reticulum membrane"/>
    <property type="evidence" value="ECO:0007669"/>
    <property type="project" value="TreeGrafter"/>
</dbReference>
<proteinExistence type="predicted"/>
<dbReference type="Proteomes" id="UP000492821">
    <property type="component" value="Unassembled WGS sequence"/>
</dbReference>
<dbReference type="WBParaSite" id="Pan_g1546.t1">
    <property type="protein sequence ID" value="Pan_g1546.t1"/>
    <property type="gene ID" value="Pan_g1546"/>
</dbReference>
<keyword evidence="2" id="KW-0676">Redox-active center</keyword>
<dbReference type="Gene3D" id="3.40.30.10">
    <property type="entry name" value="Glutaredoxin"/>
    <property type="match status" value="1"/>
</dbReference>